<sequence>MSTNNSNRTRPRQVILVDPHPIVVEALTEKLHATNQFEVVASLADSDRAFFEILERQPDLVIMEIELPGRGATAVAEHIQSRLPATRLAFLTNYITDVFLDLALKIGVAGYALKTDPTNRIINGCLSIINGDQYFSERVLERLEYSPETGEYQVKSQSYLSTLTLRQLQVLRHLVRGESVKEVAKTMTLSERAIESHKYRIMQKLGIHDRVELARFAIREGLMPA</sequence>
<name>A0A5C5X8F4_9PLAN</name>
<gene>
    <name evidence="6" type="primary">nreC</name>
    <name evidence="6" type="ORF">KOR42_15230</name>
</gene>
<dbReference type="SMART" id="SM00421">
    <property type="entry name" value="HTH_LUXR"/>
    <property type="match status" value="1"/>
</dbReference>
<feature type="domain" description="Response regulatory" evidence="5">
    <location>
        <begin position="13"/>
        <end position="129"/>
    </location>
</feature>
<dbReference type="GO" id="GO:0006355">
    <property type="term" value="P:regulation of DNA-templated transcription"/>
    <property type="evidence" value="ECO:0007669"/>
    <property type="project" value="InterPro"/>
</dbReference>
<dbReference type="PANTHER" id="PTHR43214">
    <property type="entry name" value="TWO-COMPONENT RESPONSE REGULATOR"/>
    <property type="match status" value="1"/>
</dbReference>
<evidence type="ECO:0000256" key="3">
    <source>
        <dbReference type="PROSITE-ProRule" id="PRU00169"/>
    </source>
</evidence>
<comment type="caution">
    <text evidence="3">Lacks conserved residue(s) required for the propagation of feature annotation.</text>
</comment>
<dbReference type="InterPro" id="IPR011006">
    <property type="entry name" value="CheY-like_superfamily"/>
</dbReference>
<dbReference type="OrthoDB" id="275810at2"/>
<evidence type="ECO:0000259" key="4">
    <source>
        <dbReference type="PROSITE" id="PS50043"/>
    </source>
</evidence>
<dbReference type="EMBL" id="SIHI01000001">
    <property type="protein sequence ID" value="TWT58152.1"/>
    <property type="molecule type" value="Genomic_DNA"/>
</dbReference>
<keyword evidence="1" id="KW-0597">Phosphoprotein</keyword>
<dbReference type="InterPro" id="IPR039420">
    <property type="entry name" value="WalR-like"/>
</dbReference>
<keyword evidence="2" id="KW-0238">DNA-binding</keyword>
<reference evidence="6 7" key="1">
    <citation type="submission" date="2019-02" db="EMBL/GenBank/DDBJ databases">
        <title>Deep-cultivation of Planctomycetes and their phenomic and genomic characterization uncovers novel biology.</title>
        <authorList>
            <person name="Wiegand S."/>
            <person name="Jogler M."/>
            <person name="Boedeker C."/>
            <person name="Pinto D."/>
            <person name="Vollmers J."/>
            <person name="Rivas-Marin E."/>
            <person name="Kohn T."/>
            <person name="Peeters S.H."/>
            <person name="Heuer A."/>
            <person name="Rast P."/>
            <person name="Oberbeckmann S."/>
            <person name="Bunk B."/>
            <person name="Jeske O."/>
            <person name="Meyerdierks A."/>
            <person name="Storesund J.E."/>
            <person name="Kallscheuer N."/>
            <person name="Luecker S."/>
            <person name="Lage O.M."/>
            <person name="Pohl T."/>
            <person name="Merkel B.J."/>
            <person name="Hornburger P."/>
            <person name="Mueller R.-W."/>
            <person name="Bruemmer F."/>
            <person name="Labrenz M."/>
            <person name="Spormann A.M."/>
            <person name="Op Den Camp H."/>
            <person name="Overmann J."/>
            <person name="Amann R."/>
            <person name="Jetten M.S.M."/>
            <person name="Mascher T."/>
            <person name="Medema M.H."/>
            <person name="Devos D.P."/>
            <person name="Kaster A.-K."/>
            <person name="Ovreas L."/>
            <person name="Rohde M."/>
            <person name="Galperin M.Y."/>
            <person name="Jogler C."/>
        </authorList>
    </citation>
    <scope>NUCLEOTIDE SEQUENCE [LARGE SCALE GENOMIC DNA]</scope>
    <source>
        <strain evidence="6 7">KOR42</strain>
    </source>
</reference>
<protein>
    <submittedName>
        <fullName evidence="6">Oxygen regulatory protein NreC</fullName>
    </submittedName>
</protein>
<dbReference type="PANTHER" id="PTHR43214:SF43">
    <property type="entry name" value="TWO-COMPONENT RESPONSE REGULATOR"/>
    <property type="match status" value="1"/>
</dbReference>
<keyword evidence="7" id="KW-1185">Reference proteome</keyword>
<proteinExistence type="predicted"/>
<dbReference type="CDD" id="cd17535">
    <property type="entry name" value="REC_NarL-like"/>
    <property type="match status" value="1"/>
</dbReference>
<comment type="caution">
    <text evidence="6">The sequence shown here is derived from an EMBL/GenBank/DDBJ whole genome shotgun (WGS) entry which is preliminary data.</text>
</comment>
<dbReference type="PROSITE" id="PS50043">
    <property type="entry name" value="HTH_LUXR_2"/>
    <property type="match status" value="1"/>
</dbReference>
<dbReference type="GO" id="GO:0000160">
    <property type="term" value="P:phosphorelay signal transduction system"/>
    <property type="evidence" value="ECO:0007669"/>
    <property type="project" value="InterPro"/>
</dbReference>
<feature type="domain" description="HTH luxR-type" evidence="4">
    <location>
        <begin position="156"/>
        <end position="221"/>
    </location>
</feature>
<dbReference type="PROSITE" id="PS50110">
    <property type="entry name" value="RESPONSE_REGULATORY"/>
    <property type="match status" value="1"/>
</dbReference>
<dbReference type="SMART" id="SM00448">
    <property type="entry name" value="REC"/>
    <property type="match status" value="1"/>
</dbReference>
<evidence type="ECO:0000259" key="5">
    <source>
        <dbReference type="PROSITE" id="PS50110"/>
    </source>
</evidence>
<dbReference type="SUPFAM" id="SSF46894">
    <property type="entry name" value="C-terminal effector domain of the bipartite response regulators"/>
    <property type="match status" value="1"/>
</dbReference>
<dbReference type="Proteomes" id="UP000317243">
    <property type="component" value="Unassembled WGS sequence"/>
</dbReference>
<evidence type="ECO:0000256" key="1">
    <source>
        <dbReference type="ARBA" id="ARBA00022553"/>
    </source>
</evidence>
<dbReference type="InterPro" id="IPR000792">
    <property type="entry name" value="Tscrpt_reg_LuxR_C"/>
</dbReference>
<evidence type="ECO:0000256" key="2">
    <source>
        <dbReference type="ARBA" id="ARBA00023125"/>
    </source>
</evidence>
<dbReference type="InterPro" id="IPR001789">
    <property type="entry name" value="Sig_transdc_resp-reg_receiver"/>
</dbReference>
<dbReference type="PRINTS" id="PR00038">
    <property type="entry name" value="HTHLUXR"/>
</dbReference>
<dbReference type="Gene3D" id="3.40.50.2300">
    <property type="match status" value="1"/>
</dbReference>
<organism evidence="6 7">
    <name type="scientific">Thalassoglobus neptunius</name>
    <dbReference type="NCBI Taxonomy" id="1938619"/>
    <lineage>
        <taxon>Bacteria</taxon>
        <taxon>Pseudomonadati</taxon>
        <taxon>Planctomycetota</taxon>
        <taxon>Planctomycetia</taxon>
        <taxon>Planctomycetales</taxon>
        <taxon>Planctomycetaceae</taxon>
        <taxon>Thalassoglobus</taxon>
    </lineage>
</organism>
<dbReference type="Pfam" id="PF00196">
    <property type="entry name" value="GerE"/>
    <property type="match status" value="1"/>
</dbReference>
<dbReference type="CDD" id="cd06170">
    <property type="entry name" value="LuxR_C_like"/>
    <property type="match status" value="1"/>
</dbReference>
<evidence type="ECO:0000313" key="7">
    <source>
        <dbReference type="Proteomes" id="UP000317243"/>
    </source>
</evidence>
<dbReference type="InterPro" id="IPR016032">
    <property type="entry name" value="Sig_transdc_resp-reg_C-effctor"/>
</dbReference>
<evidence type="ECO:0000313" key="6">
    <source>
        <dbReference type="EMBL" id="TWT58152.1"/>
    </source>
</evidence>
<accession>A0A5C5X8F4</accession>
<dbReference type="InterPro" id="IPR058245">
    <property type="entry name" value="NreC/VraR/RcsB-like_REC"/>
</dbReference>
<dbReference type="Pfam" id="PF00072">
    <property type="entry name" value="Response_reg"/>
    <property type="match status" value="1"/>
</dbReference>
<dbReference type="GO" id="GO:0003677">
    <property type="term" value="F:DNA binding"/>
    <property type="evidence" value="ECO:0007669"/>
    <property type="project" value="UniProtKB-KW"/>
</dbReference>
<dbReference type="SUPFAM" id="SSF52172">
    <property type="entry name" value="CheY-like"/>
    <property type="match status" value="1"/>
</dbReference>
<dbReference type="AlphaFoldDB" id="A0A5C5X8F4"/>
<dbReference type="RefSeq" id="WP_146508340.1">
    <property type="nucleotide sequence ID" value="NZ_SIHI01000001.1"/>
</dbReference>